<keyword evidence="1" id="KW-0812">Transmembrane</keyword>
<protein>
    <recommendedName>
        <fullName evidence="4">DUF4136 domain-containing protein</fullName>
    </recommendedName>
</protein>
<feature type="transmembrane region" description="Helical" evidence="1">
    <location>
        <begin position="12"/>
        <end position="29"/>
    </location>
</feature>
<accession>A0ABW5INI9</accession>
<reference evidence="3" key="1">
    <citation type="journal article" date="2019" name="Int. J. Syst. Evol. Microbiol.">
        <title>The Global Catalogue of Microorganisms (GCM) 10K type strain sequencing project: providing services to taxonomists for standard genome sequencing and annotation.</title>
        <authorList>
            <consortium name="The Broad Institute Genomics Platform"/>
            <consortium name="The Broad Institute Genome Sequencing Center for Infectious Disease"/>
            <person name="Wu L."/>
            <person name="Ma J."/>
        </authorList>
    </citation>
    <scope>NUCLEOTIDE SEQUENCE [LARGE SCALE GENOMIC DNA]</scope>
    <source>
        <strain evidence="3">KCTC 42498</strain>
    </source>
</reference>
<name>A0ABW5INI9_9BACT</name>
<dbReference type="Proteomes" id="UP001597544">
    <property type="component" value="Unassembled WGS sequence"/>
</dbReference>
<keyword evidence="1" id="KW-0472">Membrane</keyword>
<evidence type="ECO:0000256" key="1">
    <source>
        <dbReference type="SAM" id="Phobius"/>
    </source>
</evidence>
<evidence type="ECO:0000313" key="2">
    <source>
        <dbReference type="EMBL" id="MFD2514701.1"/>
    </source>
</evidence>
<dbReference type="RefSeq" id="WP_377507846.1">
    <property type="nucleotide sequence ID" value="NZ_JBHULU010000015.1"/>
</dbReference>
<organism evidence="2 3">
    <name type="scientific">Pontibacter locisalis</name>
    <dbReference type="NCBI Taxonomy" id="1719035"/>
    <lineage>
        <taxon>Bacteria</taxon>
        <taxon>Pseudomonadati</taxon>
        <taxon>Bacteroidota</taxon>
        <taxon>Cytophagia</taxon>
        <taxon>Cytophagales</taxon>
        <taxon>Hymenobacteraceae</taxon>
        <taxon>Pontibacter</taxon>
    </lineage>
</organism>
<keyword evidence="1" id="KW-1133">Transmembrane helix</keyword>
<evidence type="ECO:0000313" key="3">
    <source>
        <dbReference type="Proteomes" id="UP001597544"/>
    </source>
</evidence>
<dbReference type="PROSITE" id="PS51257">
    <property type="entry name" value="PROKAR_LIPOPROTEIN"/>
    <property type="match status" value="1"/>
</dbReference>
<evidence type="ECO:0008006" key="4">
    <source>
        <dbReference type="Google" id="ProtNLM"/>
    </source>
</evidence>
<comment type="caution">
    <text evidence="2">The sequence shown here is derived from an EMBL/GenBank/DDBJ whole genome shotgun (WGS) entry which is preliminary data.</text>
</comment>
<keyword evidence="3" id="KW-1185">Reference proteome</keyword>
<sequence length="223" mass="25484">MDKQQVFKSLQGRLSAFLCYTVISIFLFGCAPTTRITGTWKNPDVGNRNFDKVVVAALTDNVRARDKVESDMQAQLQQRGISATKSINLFPPTMLSKDGPDVNLLMEKIKGEGYDAIMTVALIDEETETRYVPGTYGYTPVTRFGWYGRFRGYYTYWYPTLYDPGYYTEDRIYFLETNLYDVQSENLLWSAQSQSYDPASLRKASETLAQLTVNQLAQDNLIK</sequence>
<dbReference type="EMBL" id="JBHULU010000015">
    <property type="protein sequence ID" value="MFD2514701.1"/>
    <property type="molecule type" value="Genomic_DNA"/>
</dbReference>
<gene>
    <name evidence="2" type="ORF">ACFSRY_12565</name>
</gene>
<proteinExistence type="predicted"/>